<dbReference type="InterPro" id="IPR036138">
    <property type="entry name" value="PBP_dimer_sf"/>
</dbReference>
<dbReference type="InterPro" id="IPR012338">
    <property type="entry name" value="Beta-lactam/transpept-like"/>
</dbReference>
<dbReference type="Proteomes" id="UP000006898">
    <property type="component" value="Chromosome"/>
</dbReference>
<sequence length="597" mass="65085">MRMQRRAPGKSSDKGEATPAPMKRGLLRRRIIILFCSLAAALTIISGQLFSLQVFRYSELVKVADGQVSKRVPSVSRRGTIYDRNGRELAISLATSSIFARPSKVENPERASAALSAALGLPAEKILERLRAGKSFVYLKRSASAEEAEAVERLMLKGIGSDVHGKRFYPKSQQAAHLLGFVGTDDQGLEGLELQYDIYLAGKRKWIMRQQDAKRRPIFREEAGEAQGSDLHLTIDEVIQYITERELEAAVSQSVALSGSAIVMDPFSGEILALANYPTFDPNVYAEASAFARRNRAVADYYEPGSAFKAIVGAGALEERLVRPEDRFNAEGGAIEVGGVTIRDHERFETLTFAEVMAHSSNVGAIRVGQRLGKSHYYDYISGFGFGNLTKIDLPGETPGLIRRPKEWSALSLASLSIGQEISVSPLQMLTAMSAIANGGNLIRPYVAKSIVAADGQVVLENAPMQVRRVISEDTARTLATILKGVVTEGTGKAAAVEGFEVAGKTGTSQKVDRATGRYSRHKVVASFVGFVPVERPRLAIIVIIDEPTTLRWGGSIAAPTFREIARESLKHLRKTPVDRAPFRLAEGIRNAAFRLN</sequence>
<accession>D5MI62</accession>
<dbReference type="eggNOG" id="COG0768">
    <property type="taxonomic scope" value="Bacteria"/>
</dbReference>
<evidence type="ECO:0000256" key="1">
    <source>
        <dbReference type="ARBA" id="ARBA00004370"/>
    </source>
</evidence>
<organism evidence="6 7">
    <name type="scientific">Methylomirabilis oxygeniifera</name>
    <dbReference type="NCBI Taxonomy" id="671143"/>
    <lineage>
        <taxon>Bacteria</taxon>
        <taxon>Candidatus Methylomirabilota</taxon>
        <taxon>Candidatus Methylomirabilia</taxon>
        <taxon>Candidatus Methylomirabilales</taxon>
        <taxon>Candidatus Methylomirabilaceae</taxon>
        <taxon>Candidatus Methylomirabilis</taxon>
    </lineage>
</organism>
<feature type="domain" description="Penicillin-binding protein dimerisation" evidence="5">
    <location>
        <begin position="76"/>
        <end position="217"/>
    </location>
</feature>
<protein>
    <submittedName>
        <fullName evidence="6">Division-specific transpeptidase, penicillin-binding protein</fullName>
        <ecNumber evidence="6">2.4.1.129</ecNumber>
    </submittedName>
</protein>
<feature type="region of interest" description="Disordered" evidence="3">
    <location>
        <begin position="1"/>
        <end position="20"/>
    </location>
</feature>
<dbReference type="AlphaFoldDB" id="D5MI62"/>
<dbReference type="InterPro" id="IPR050515">
    <property type="entry name" value="Beta-lactam/transpept"/>
</dbReference>
<evidence type="ECO:0000313" key="7">
    <source>
        <dbReference type="Proteomes" id="UP000006898"/>
    </source>
</evidence>
<dbReference type="Gene3D" id="3.40.710.10">
    <property type="entry name" value="DD-peptidase/beta-lactamase superfamily"/>
    <property type="match status" value="1"/>
</dbReference>
<dbReference type="SUPFAM" id="SSF56519">
    <property type="entry name" value="Penicillin binding protein dimerisation domain"/>
    <property type="match status" value="1"/>
</dbReference>
<dbReference type="GO" id="GO:0005886">
    <property type="term" value="C:plasma membrane"/>
    <property type="evidence" value="ECO:0007669"/>
    <property type="project" value="TreeGrafter"/>
</dbReference>
<evidence type="ECO:0000256" key="2">
    <source>
        <dbReference type="ARBA" id="ARBA00023136"/>
    </source>
</evidence>
<keyword evidence="6" id="KW-0808">Transferase</keyword>
<dbReference type="GO" id="GO:0071555">
    <property type="term" value="P:cell wall organization"/>
    <property type="evidence" value="ECO:0007669"/>
    <property type="project" value="TreeGrafter"/>
</dbReference>
<evidence type="ECO:0000256" key="3">
    <source>
        <dbReference type="SAM" id="MobiDB-lite"/>
    </source>
</evidence>
<dbReference type="InterPro" id="IPR001460">
    <property type="entry name" value="PCN-bd_Tpept"/>
</dbReference>
<comment type="subcellular location">
    <subcellularLocation>
        <location evidence="1">Membrane</location>
    </subcellularLocation>
</comment>
<name>D5MI62_METO1</name>
<dbReference type="HOGENOM" id="CLU_009289_6_0_0"/>
<dbReference type="Gene3D" id="1.10.150.770">
    <property type="match status" value="1"/>
</dbReference>
<gene>
    <name evidence="6" type="primary">ftsI</name>
    <name evidence="6" type="ORF">DAMO_2305</name>
</gene>
<dbReference type="InterPro" id="IPR005311">
    <property type="entry name" value="PBP_dimer"/>
</dbReference>
<dbReference type="GO" id="GO:0016757">
    <property type="term" value="F:glycosyltransferase activity"/>
    <property type="evidence" value="ECO:0007669"/>
    <property type="project" value="UniProtKB-KW"/>
</dbReference>
<dbReference type="GO" id="GO:0008658">
    <property type="term" value="F:penicillin binding"/>
    <property type="evidence" value="ECO:0007669"/>
    <property type="project" value="InterPro"/>
</dbReference>
<dbReference type="EMBL" id="FP565575">
    <property type="protein sequence ID" value="CBE69355.1"/>
    <property type="molecule type" value="Genomic_DNA"/>
</dbReference>
<dbReference type="Gene3D" id="3.90.1310.10">
    <property type="entry name" value="Penicillin-binding protein 2a (Domain 2)"/>
    <property type="match status" value="1"/>
</dbReference>
<evidence type="ECO:0000259" key="4">
    <source>
        <dbReference type="Pfam" id="PF00905"/>
    </source>
</evidence>
<reference evidence="6 7" key="1">
    <citation type="journal article" date="2010" name="Nature">
        <title>Nitrite-driven anaerobic methane oxidation by oxygenic bacteria.</title>
        <authorList>
            <person name="Ettwig K.F."/>
            <person name="Butler M.K."/>
            <person name="Le Paslier D."/>
            <person name="Pelletier E."/>
            <person name="Mangenot S."/>
            <person name="Kuypers M.M.M."/>
            <person name="Schreiber F."/>
            <person name="Dutilh B.E."/>
            <person name="Zedelius J."/>
            <person name="de Beer D."/>
            <person name="Gloerich J."/>
            <person name="Wessels H.J.C.T."/>
            <person name="van Allen T."/>
            <person name="Luesken F."/>
            <person name="Wu M."/>
            <person name="van de Pas-Schoonen K.T."/>
            <person name="Op den Camp H.J.M."/>
            <person name="Janssen-Megens E.M."/>
            <person name="Francoijs K-J."/>
            <person name="Stunnenberg H."/>
            <person name="Weissenbach J."/>
            <person name="Jetten M.S.M."/>
            <person name="Strous M."/>
        </authorList>
    </citation>
    <scope>NUCLEOTIDE SEQUENCE [LARGE SCALE GENOMIC DNA]</scope>
</reference>
<dbReference type="Pfam" id="PF03717">
    <property type="entry name" value="PBP_dimer"/>
    <property type="match status" value="1"/>
</dbReference>
<dbReference type="Pfam" id="PF00905">
    <property type="entry name" value="Transpeptidase"/>
    <property type="match status" value="1"/>
</dbReference>
<evidence type="ECO:0000313" key="6">
    <source>
        <dbReference type="EMBL" id="CBE69355.1"/>
    </source>
</evidence>
<dbReference type="KEGG" id="mox:DAMO_2305"/>
<dbReference type="Gene3D" id="3.30.450.330">
    <property type="match status" value="1"/>
</dbReference>
<keyword evidence="2" id="KW-0472">Membrane</keyword>
<dbReference type="STRING" id="671143.DAMO_2305"/>
<dbReference type="EC" id="2.4.1.129" evidence="6"/>
<dbReference type="PATRIC" id="fig|671143.5.peg.2030"/>
<proteinExistence type="predicted"/>
<dbReference type="PANTHER" id="PTHR30627">
    <property type="entry name" value="PEPTIDOGLYCAN D,D-TRANSPEPTIDASE"/>
    <property type="match status" value="1"/>
</dbReference>
<dbReference type="PANTHER" id="PTHR30627:SF1">
    <property type="entry name" value="PEPTIDOGLYCAN D,D-TRANSPEPTIDASE FTSI"/>
    <property type="match status" value="1"/>
</dbReference>
<keyword evidence="6" id="KW-0328">Glycosyltransferase</keyword>
<dbReference type="SUPFAM" id="SSF56601">
    <property type="entry name" value="beta-lactamase/transpeptidase-like"/>
    <property type="match status" value="1"/>
</dbReference>
<feature type="domain" description="Penicillin-binding protein transpeptidase" evidence="4">
    <location>
        <begin position="259"/>
        <end position="566"/>
    </location>
</feature>
<evidence type="ECO:0000259" key="5">
    <source>
        <dbReference type="Pfam" id="PF03717"/>
    </source>
</evidence>